<dbReference type="OMA" id="CHITETE"/>
<keyword evidence="1" id="KW-0732">Signal</keyword>
<dbReference type="PROSITE" id="PS01186">
    <property type="entry name" value="EGF_2"/>
    <property type="match status" value="3"/>
</dbReference>
<gene>
    <name evidence="5" type="ORF">CAEBREN_24146</name>
</gene>
<organism evidence="6">
    <name type="scientific">Caenorhabditis brenneri</name>
    <name type="common">Nematode worm</name>
    <dbReference type="NCBI Taxonomy" id="135651"/>
    <lineage>
        <taxon>Eukaryota</taxon>
        <taxon>Metazoa</taxon>
        <taxon>Ecdysozoa</taxon>
        <taxon>Nematoda</taxon>
        <taxon>Chromadorea</taxon>
        <taxon>Rhabditida</taxon>
        <taxon>Rhabditina</taxon>
        <taxon>Rhabditomorpha</taxon>
        <taxon>Rhabditoidea</taxon>
        <taxon>Rhabditidae</taxon>
        <taxon>Peloderinae</taxon>
        <taxon>Caenorhabditis</taxon>
    </lineage>
</organism>
<dbReference type="InterPro" id="IPR001881">
    <property type="entry name" value="EGF-like_Ca-bd_dom"/>
</dbReference>
<dbReference type="SMART" id="SM00179">
    <property type="entry name" value="EGF_CA"/>
    <property type="match status" value="2"/>
</dbReference>
<dbReference type="Pfam" id="PF00008">
    <property type="entry name" value="EGF"/>
    <property type="match status" value="1"/>
</dbReference>
<evidence type="ECO:0000256" key="2">
    <source>
        <dbReference type="ARBA" id="ARBA00023157"/>
    </source>
</evidence>
<dbReference type="InParanoid" id="G0N1V6"/>
<name>G0N1V6_CAEBE</name>
<dbReference type="eggNOG" id="KOG1217">
    <property type="taxonomic scope" value="Eukaryota"/>
</dbReference>
<evidence type="ECO:0000256" key="3">
    <source>
        <dbReference type="PROSITE-ProRule" id="PRU00076"/>
    </source>
</evidence>
<dbReference type="EMBL" id="GL379828">
    <property type="protein sequence ID" value="EGT50408.1"/>
    <property type="molecule type" value="Genomic_DNA"/>
</dbReference>
<dbReference type="CDD" id="cd00054">
    <property type="entry name" value="EGF_CA"/>
    <property type="match status" value="1"/>
</dbReference>
<accession>G0N1V6</accession>
<dbReference type="GO" id="GO:0005509">
    <property type="term" value="F:calcium ion binding"/>
    <property type="evidence" value="ECO:0007669"/>
    <property type="project" value="InterPro"/>
</dbReference>
<feature type="disulfide bond" evidence="3">
    <location>
        <begin position="160"/>
        <end position="169"/>
    </location>
</feature>
<feature type="disulfide bond" evidence="3">
    <location>
        <begin position="278"/>
        <end position="287"/>
    </location>
</feature>
<dbReference type="Pfam" id="PF07974">
    <property type="entry name" value="EGF_2"/>
    <property type="match status" value="1"/>
</dbReference>
<dbReference type="SUPFAM" id="SSF57196">
    <property type="entry name" value="EGF/Laminin"/>
    <property type="match status" value="1"/>
</dbReference>
<dbReference type="OrthoDB" id="5813299at2759"/>
<evidence type="ECO:0000313" key="6">
    <source>
        <dbReference type="Proteomes" id="UP000008068"/>
    </source>
</evidence>
<dbReference type="HOGENOM" id="CLU_644413_0_0_1"/>
<feature type="disulfide bond" evidence="3">
    <location>
        <begin position="142"/>
        <end position="152"/>
    </location>
</feature>
<dbReference type="AlphaFoldDB" id="G0N1V6"/>
<evidence type="ECO:0000313" key="5">
    <source>
        <dbReference type="EMBL" id="EGT50408.1"/>
    </source>
</evidence>
<dbReference type="InterPro" id="IPR000742">
    <property type="entry name" value="EGF"/>
</dbReference>
<proteinExistence type="predicted"/>
<feature type="domain" description="EGF-like" evidence="4">
    <location>
        <begin position="251"/>
        <end position="288"/>
    </location>
</feature>
<dbReference type="FunCoup" id="G0N1V6">
    <property type="interactions" value="4"/>
</dbReference>
<evidence type="ECO:0000259" key="4">
    <source>
        <dbReference type="PROSITE" id="PS50026"/>
    </source>
</evidence>
<feature type="domain" description="EGF-like" evidence="4">
    <location>
        <begin position="208"/>
        <end position="247"/>
    </location>
</feature>
<dbReference type="PANTHER" id="PTHR14949:SF56">
    <property type="entry name" value="EGF-LIKE-DOMAIN, MULTIPLE 7"/>
    <property type="match status" value="1"/>
</dbReference>
<dbReference type="InterPro" id="IPR050969">
    <property type="entry name" value="Dev_Signal_Modulators"/>
</dbReference>
<feature type="disulfide bond" evidence="3">
    <location>
        <begin position="237"/>
        <end position="246"/>
    </location>
</feature>
<keyword evidence="6" id="KW-1185">Reference proteome</keyword>
<reference evidence="6" key="1">
    <citation type="submission" date="2011-07" db="EMBL/GenBank/DDBJ databases">
        <authorList>
            <consortium name="Caenorhabditis brenneri Sequencing and Analysis Consortium"/>
            <person name="Wilson R.K."/>
        </authorList>
    </citation>
    <scope>NUCLEOTIDE SEQUENCE [LARGE SCALE GENOMIC DNA]</scope>
    <source>
        <strain evidence="6">PB2801</strain>
    </source>
</reference>
<dbReference type="FunFam" id="2.10.25.10:FF:000699">
    <property type="entry name" value="Uncharacterized protein, isoform C"/>
    <property type="match status" value="1"/>
</dbReference>
<keyword evidence="3" id="KW-0245">EGF-like domain</keyword>
<dbReference type="Gene3D" id="2.10.25.10">
    <property type="entry name" value="Laminin"/>
    <property type="match status" value="4"/>
</dbReference>
<dbReference type="PANTHER" id="PTHR14949">
    <property type="entry name" value="EGF-LIKE-DOMAIN, MULTIPLE 7, 8"/>
    <property type="match status" value="1"/>
</dbReference>
<feature type="domain" description="EGF-like" evidence="4">
    <location>
        <begin position="138"/>
        <end position="170"/>
    </location>
</feature>
<sequence length="426" mass="48156">MISMEACLHQEPCVDIRWATIATFEAQPDEAFEYEHHYNDATMPKGFLKVTIKNPLDEDDIFLPEQDIAFLLNREPQNFTLTTNDNSTVEISVRNKCDFGYYRNECNVWCNVKPETNYYCDYYKGQTCKDGWGGMGCDRPVCDLKCNLRGRCVAPNKCKCFHGYLGDQCTECLVKEGCQNGTCEVVNGWTRPSTCKCHEGFYGDLCDKVDMCFYARPCRNGVCNPTNTTDYGFQCSCDQGYTGIRCDKSVQEFDCSLDDVCKNGGTCIQFENVSRCRCPIGFSGKRCEQATGAVIPTSDSTTNQVIHTTTTPVPTTLAIPTLSTKDCTKKCREGYMCIMGKRKPVCVNTENPGPLVTYKKNNGTVIYQIYYGMYHWKVKDAPLNIEKALEKAVAATTMQVWRVEDDDDFFPAEDDYDYGPFGRISF</sequence>
<evidence type="ECO:0000256" key="1">
    <source>
        <dbReference type="ARBA" id="ARBA00022729"/>
    </source>
</evidence>
<dbReference type="SMART" id="SM00181">
    <property type="entry name" value="EGF"/>
    <property type="match status" value="4"/>
</dbReference>
<protein>
    <recommendedName>
        <fullName evidence="4">EGF-like domain-containing protein</fullName>
    </recommendedName>
</protein>
<dbReference type="PROSITE" id="PS50026">
    <property type="entry name" value="EGF_3"/>
    <property type="match status" value="3"/>
</dbReference>
<dbReference type="InterPro" id="IPR013111">
    <property type="entry name" value="EGF_extracell"/>
</dbReference>
<feature type="disulfide bond" evidence="3">
    <location>
        <begin position="218"/>
        <end position="235"/>
    </location>
</feature>
<dbReference type="STRING" id="135651.G0N1V6"/>
<dbReference type="PROSITE" id="PS00022">
    <property type="entry name" value="EGF_1"/>
    <property type="match status" value="4"/>
</dbReference>
<dbReference type="Proteomes" id="UP000008068">
    <property type="component" value="Unassembled WGS sequence"/>
</dbReference>
<keyword evidence="2 3" id="KW-1015">Disulfide bond</keyword>
<comment type="caution">
    <text evidence="3">Lacks conserved residue(s) required for the propagation of feature annotation.</text>
</comment>